<dbReference type="AlphaFoldDB" id="M1WM57"/>
<sequence>MYTLATDATPRSTPPKNEHEILHQFLISLGKAIDAKDAGTGSHSSEVARIAEAIGWAMGITGKEIRWLSMAGLLHDIGKIGIPDSILSKPGPLNDEEWEIIKTHPGKGEAIVRPVEEFGKKKSVADIVRHHHERFDGLGYPDGLMEEEIPLGARIVAVADSISTMLQDRPYQAGRNFDEAMEEILVCAGTRYDPDVVEALMSVREDIKHILPGIDR</sequence>
<dbReference type="BioCyc" id="DPIE1322246:BN4_RS08980-MONOMER"/>
<dbReference type="PROSITE" id="PS51832">
    <property type="entry name" value="HD_GYP"/>
    <property type="match status" value="1"/>
</dbReference>
<dbReference type="Gene3D" id="1.10.3210.10">
    <property type="entry name" value="Hypothetical protein af1432"/>
    <property type="match status" value="1"/>
</dbReference>
<dbReference type="Proteomes" id="UP000011724">
    <property type="component" value="Chromosome"/>
</dbReference>
<organism evidence="3 4">
    <name type="scientific">Pseudodesulfovibrio piezophilus (strain DSM 21447 / JCM 15486 / C1TLV30)</name>
    <name type="common">Desulfovibrio piezophilus</name>
    <dbReference type="NCBI Taxonomy" id="1322246"/>
    <lineage>
        <taxon>Bacteria</taxon>
        <taxon>Pseudomonadati</taxon>
        <taxon>Thermodesulfobacteriota</taxon>
        <taxon>Desulfovibrionia</taxon>
        <taxon>Desulfovibrionales</taxon>
        <taxon>Desulfovibrionaceae</taxon>
    </lineage>
</organism>
<dbReference type="PANTHER" id="PTHR45228">
    <property type="entry name" value="CYCLIC DI-GMP PHOSPHODIESTERASE TM_0186-RELATED"/>
    <property type="match status" value="1"/>
</dbReference>
<dbReference type="GO" id="GO:0016787">
    <property type="term" value="F:hydrolase activity"/>
    <property type="evidence" value="ECO:0007669"/>
    <property type="project" value="UniProtKB-KW"/>
</dbReference>
<dbReference type="SMART" id="SM00471">
    <property type="entry name" value="HDc"/>
    <property type="match status" value="1"/>
</dbReference>
<accession>M1WM57</accession>
<dbReference type="InterPro" id="IPR006674">
    <property type="entry name" value="HD_domain"/>
</dbReference>
<reference evidence="4" key="2">
    <citation type="journal article" date="2013" name="Stand. Genomic Sci.">
        <title>Complete genome sequence of Desulfocapsa sulfexigens, a marine deltaproteobacterium specialized in disproportionating inorganic sulfur compounds.</title>
        <authorList>
            <person name="Finster K.W."/>
            <person name="Kjeldsen K.U."/>
            <person name="Kube M."/>
            <person name="Reinhardt R."/>
            <person name="Mussmann M."/>
            <person name="Amann R."/>
            <person name="Schreiber L."/>
        </authorList>
    </citation>
    <scope>NUCLEOTIDE SEQUENCE [LARGE SCALE GENOMIC DNA]</scope>
    <source>
        <strain evidence="4">DSM 10523 / SB164P1</strain>
    </source>
</reference>
<dbReference type="OrthoDB" id="9769359at2"/>
<evidence type="ECO:0000313" key="4">
    <source>
        <dbReference type="Proteomes" id="UP000011724"/>
    </source>
</evidence>
<evidence type="ECO:0000259" key="1">
    <source>
        <dbReference type="PROSITE" id="PS51831"/>
    </source>
</evidence>
<dbReference type="InterPro" id="IPR006675">
    <property type="entry name" value="HDIG_dom"/>
</dbReference>
<dbReference type="InterPro" id="IPR037522">
    <property type="entry name" value="HD_GYP_dom"/>
</dbReference>
<dbReference type="HOGENOM" id="CLU_000445_92_3_7"/>
<dbReference type="STRING" id="1322246.BN4_11790"/>
<feature type="domain" description="HD-GYP" evidence="2">
    <location>
        <begin position="18"/>
        <end position="216"/>
    </location>
</feature>
<dbReference type="CDD" id="cd00077">
    <property type="entry name" value="HDc"/>
    <property type="match status" value="1"/>
</dbReference>
<evidence type="ECO:0000313" key="3">
    <source>
        <dbReference type="EMBL" id="CCH49025.1"/>
    </source>
</evidence>
<keyword evidence="4" id="KW-1185">Reference proteome</keyword>
<name>M1WM57_PSEP2</name>
<dbReference type="Pfam" id="PF13487">
    <property type="entry name" value="HD_5"/>
    <property type="match status" value="1"/>
</dbReference>
<dbReference type="InterPro" id="IPR003607">
    <property type="entry name" value="HD/PDEase_dom"/>
</dbReference>
<dbReference type="PROSITE" id="PS51831">
    <property type="entry name" value="HD"/>
    <property type="match status" value="1"/>
</dbReference>
<dbReference type="eggNOG" id="COG3437">
    <property type="taxonomic scope" value="Bacteria"/>
</dbReference>
<evidence type="ECO:0000259" key="2">
    <source>
        <dbReference type="PROSITE" id="PS51832"/>
    </source>
</evidence>
<keyword evidence="3" id="KW-0378">Hydrolase</keyword>
<dbReference type="NCBIfam" id="TIGR00277">
    <property type="entry name" value="HDIG"/>
    <property type="match status" value="1"/>
</dbReference>
<dbReference type="SUPFAM" id="SSF109604">
    <property type="entry name" value="HD-domain/PDEase-like"/>
    <property type="match status" value="1"/>
</dbReference>
<dbReference type="RefSeq" id="WP_015415069.1">
    <property type="nucleotide sequence ID" value="NC_020409.1"/>
</dbReference>
<proteinExistence type="predicted"/>
<gene>
    <name evidence="3" type="ordered locus">BN4_11790</name>
</gene>
<reference evidence="3 4" key="1">
    <citation type="journal article" date="2013" name="PLoS ONE">
        <title>The first genomic and proteomic characterization of a deep-sea sulfate reducer: insights into the piezophilic lifestyle of Desulfovibrio piezophilus.</title>
        <authorList>
            <person name="Pradel N."/>
            <person name="Ji B."/>
            <person name="Gimenez G."/>
            <person name="Talla E."/>
            <person name="Lenoble P."/>
            <person name="Garel M."/>
            <person name="Tamburini C."/>
            <person name="Fourquet P."/>
            <person name="Lebrun R."/>
            <person name="Bertin P."/>
            <person name="Denis Y."/>
            <person name="Pophillat M."/>
            <person name="Barbe V."/>
            <person name="Ollivier B."/>
            <person name="Dolla A."/>
        </authorList>
    </citation>
    <scope>NUCLEOTIDE SEQUENCE [LARGE SCALE GENOMIC DNA]</scope>
    <source>
        <strain evidence="4">DSM 10523 / SB164P1</strain>
    </source>
</reference>
<protein>
    <submittedName>
        <fullName evidence="3">Metal dependent phosphohydrolase</fullName>
    </submittedName>
</protein>
<dbReference type="KEGG" id="dpi:BN4_11790"/>
<feature type="domain" description="HD" evidence="1">
    <location>
        <begin position="40"/>
        <end position="165"/>
    </location>
</feature>
<dbReference type="PATRIC" id="fig|879567.3.peg.1882"/>
<dbReference type="EMBL" id="FO203427">
    <property type="protein sequence ID" value="CCH49025.1"/>
    <property type="molecule type" value="Genomic_DNA"/>
</dbReference>
<dbReference type="PANTHER" id="PTHR45228:SF4">
    <property type="entry name" value="LIPOPROTEIN"/>
    <property type="match status" value="1"/>
</dbReference>
<dbReference type="InterPro" id="IPR052020">
    <property type="entry name" value="Cyclic_di-GMP/3'3'-cGAMP_PDE"/>
</dbReference>